<dbReference type="Proteomes" id="UP000237655">
    <property type="component" value="Chromosome"/>
</dbReference>
<evidence type="ECO:0000256" key="4">
    <source>
        <dbReference type="SAM" id="SignalP"/>
    </source>
</evidence>
<dbReference type="EMBL" id="CP027665">
    <property type="protein sequence ID" value="AVO37023.1"/>
    <property type="molecule type" value="Genomic_DNA"/>
</dbReference>
<reference evidence="7" key="1">
    <citation type="submission" date="2018-03" db="EMBL/GenBank/DDBJ databases">
        <title>Genomic analysis of the strain SH-1 isolated from shrimp intestine.</title>
        <authorList>
            <person name="Kim Y.-S."/>
            <person name="Kim S.-E."/>
            <person name="Kim K.-H."/>
        </authorList>
    </citation>
    <scope>NUCLEOTIDE SEQUENCE [LARGE SCALE GENOMIC DNA]</scope>
    <source>
        <strain evidence="7">SH-1</strain>
    </source>
</reference>
<organism evidence="6 7">
    <name type="scientific">Pukyongiella litopenaei</name>
    <dbReference type="NCBI Taxonomy" id="2605946"/>
    <lineage>
        <taxon>Bacteria</taxon>
        <taxon>Pseudomonadati</taxon>
        <taxon>Pseudomonadota</taxon>
        <taxon>Alphaproteobacteria</taxon>
        <taxon>Rhodobacterales</taxon>
        <taxon>Paracoccaceae</taxon>
        <taxon>Pukyongiella</taxon>
    </lineage>
</organism>
<gene>
    <name evidence="6" type="ORF">C6Y53_04430</name>
</gene>
<dbReference type="KEGG" id="thas:C6Y53_04430"/>
<feature type="domain" description="EF-hand" evidence="5">
    <location>
        <begin position="58"/>
        <end position="93"/>
    </location>
</feature>
<feature type="signal peptide" evidence="4">
    <location>
        <begin position="1"/>
        <end position="24"/>
    </location>
</feature>
<feature type="compositionally biased region" description="Basic and acidic residues" evidence="3">
    <location>
        <begin position="158"/>
        <end position="171"/>
    </location>
</feature>
<feature type="compositionally biased region" description="Basic and acidic residues" evidence="3">
    <location>
        <begin position="101"/>
        <end position="130"/>
    </location>
</feature>
<sequence>MKTHLFLSGIVVAATALTAAQAMAERGQQGHHRFNDVSFAQFDADGDGEITRAEMTAFGEARATERFGETDTNGDGALSQAELQAAMAKKIEDRAAQMIKRMDKNGDGQLTRDEMKPPRRAGRMFDRIDADGSGGISQEEYDEARSHMKNRKHRHGDKARDKAGNKAGDKS</sequence>
<keyword evidence="4" id="KW-0732">Signal</keyword>
<dbReference type="InterPro" id="IPR039647">
    <property type="entry name" value="EF_hand_pair_protein_CML-like"/>
</dbReference>
<evidence type="ECO:0000313" key="6">
    <source>
        <dbReference type="EMBL" id="AVO37023.1"/>
    </source>
</evidence>
<proteinExistence type="predicted"/>
<dbReference type="AlphaFoldDB" id="A0A2S0MMW6"/>
<dbReference type="SUPFAM" id="SSF47473">
    <property type="entry name" value="EF-hand"/>
    <property type="match status" value="1"/>
</dbReference>
<keyword evidence="1" id="KW-0479">Metal-binding</keyword>
<evidence type="ECO:0000259" key="5">
    <source>
        <dbReference type="PROSITE" id="PS50222"/>
    </source>
</evidence>
<dbReference type="CDD" id="cd00051">
    <property type="entry name" value="EFh"/>
    <property type="match status" value="1"/>
</dbReference>
<dbReference type="PROSITE" id="PS00018">
    <property type="entry name" value="EF_HAND_1"/>
    <property type="match status" value="1"/>
</dbReference>
<dbReference type="Gene3D" id="1.10.238.10">
    <property type="entry name" value="EF-hand"/>
    <property type="match status" value="3"/>
</dbReference>
<dbReference type="InterPro" id="IPR018247">
    <property type="entry name" value="EF_Hand_1_Ca_BS"/>
</dbReference>
<keyword evidence="2" id="KW-0677">Repeat</keyword>
<dbReference type="GO" id="GO:0005509">
    <property type="term" value="F:calcium ion binding"/>
    <property type="evidence" value="ECO:0007669"/>
    <property type="project" value="InterPro"/>
</dbReference>
<name>A0A2S0MMW6_9RHOB</name>
<evidence type="ECO:0000256" key="1">
    <source>
        <dbReference type="ARBA" id="ARBA00022723"/>
    </source>
</evidence>
<dbReference type="InterPro" id="IPR011992">
    <property type="entry name" value="EF-hand-dom_pair"/>
</dbReference>
<evidence type="ECO:0000256" key="3">
    <source>
        <dbReference type="SAM" id="MobiDB-lite"/>
    </source>
</evidence>
<feature type="chain" id="PRO_5015478458" evidence="4">
    <location>
        <begin position="25"/>
        <end position="171"/>
    </location>
</feature>
<accession>A0A2S0MMW6</accession>
<evidence type="ECO:0000256" key="2">
    <source>
        <dbReference type="ARBA" id="ARBA00022737"/>
    </source>
</evidence>
<dbReference type="Pfam" id="PF13202">
    <property type="entry name" value="EF-hand_5"/>
    <property type="match status" value="2"/>
</dbReference>
<feature type="compositionally biased region" description="Basic residues" evidence="3">
    <location>
        <begin position="147"/>
        <end position="157"/>
    </location>
</feature>
<dbReference type="PANTHER" id="PTHR10891">
    <property type="entry name" value="EF-HAND CALCIUM-BINDING DOMAIN CONTAINING PROTEIN"/>
    <property type="match status" value="1"/>
</dbReference>
<evidence type="ECO:0000313" key="7">
    <source>
        <dbReference type="Proteomes" id="UP000237655"/>
    </source>
</evidence>
<dbReference type="InterPro" id="IPR002048">
    <property type="entry name" value="EF_hand_dom"/>
</dbReference>
<protein>
    <submittedName>
        <fullName evidence="6">Calcium-binding protein</fullName>
    </submittedName>
</protein>
<dbReference type="Pfam" id="PF13499">
    <property type="entry name" value="EF-hand_7"/>
    <property type="match status" value="1"/>
</dbReference>
<dbReference type="SMART" id="SM00054">
    <property type="entry name" value="EFh"/>
    <property type="match status" value="4"/>
</dbReference>
<dbReference type="RefSeq" id="WP_106471337.1">
    <property type="nucleotide sequence ID" value="NZ_CP027665.1"/>
</dbReference>
<dbReference type="PROSITE" id="PS50222">
    <property type="entry name" value="EF_HAND_2"/>
    <property type="match status" value="2"/>
</dbReference>
<feature type="region of interest" description="Disordered" evidence="3">
    <location>
        <begin position="101"/>
        <end position="171"/>
    </location>
</feature>
<keyword evidence="7" id="KW-1185">Reference proteome</keyword>
<feature type="domain" description="EF-hand" evidence="5">
    <location>
        <begin position="116"/>
        <end position="151"/>
    </location>
</feature>